<keyword evidence="2" id="KW-0472">Membrane</keyword>
<protein>
    <recommendedName>
        <fullName evidence="5">J domain-containing protein</fullName>
    </recommendedName>
</protein>
<accession>A0ABT8YIK6</accession>
<feature type="transmembrane region" description="Helical" evidence="2">
    <location>
        <begin position="348"/>
        <end position="370"/>
    </location>
</feature>
<evidence type="ECO:0000313" key="3">
    <source>
        <dbReference type="EMBL" id="MDO6963526.1"/>
    </source>
</evidence>
<evidence type="ECO:0008006" key="5">
    <source>
        <dbReference type="Google" id="ProtNLM"/>
    </source>
</evidence>
<feature type="region of interest" description="Disordered" evidence="1">
    <location>
        <begin position="62"/>
        <end position="95"/>
    </location>
</feature>
<dbReference type="EMBL" id="JAUOZU010000005">
    <property type="protein sequence ID" value="MDO6963526.1"/>
    <property type="molecule type" value="Genomic_DNA"/>
</dbReference>
<dbReference type="Proteomes" id="UP001174932">
    <property type="component" value="Unassembled WGS sequence"/>
</dbReference>
<gene>
    <name evidence="3" type="ORF">Q4481_06135</name>
</gene>
<proteinExistence type="predicted"/>
<dbReference type="RefSeq" id="WP_304375431.1">
    <property type="nucleotide sequence ID" value="NZ_JAUOZU010000005.1"/>
</dbReference>
<feature type="transmembrane region" description="Helical" evidence="2">
    <location>
        <begin position="408"/>
        <end position="426"/>
    </location>
</feature>
<reference evidence="3" key="1">
    <citation type="journal article" date="2015" name="Int. J. Syst. Evol. Microbiol.">
        <title>Rhizobium alvei sp. nov., isolated from a freshwater river.</title>
        <authorList>
            <person name="Sheu S.Y."/>
            <person name="Huang H.W."/>
            <person name="Young C.C."/>
            <person name="Chen W.M."/>
        </authorList>
    </citation>
    <scope>NUCLEOTIDE SEQUENCE</scope>
    <source>
        <strain evidence="3">TNR-22</strain>
    </source>
</reference>
<sequence length="428" mass="48707">MSENEEPWATLGINVTDDPKAIRKAYAVRLRQTRPDEDPDGFQRLVEARDFAIYLAQTGLLSAADDRSGEDEPTPVDQPSSETSDNGSPQPEELSGHLFSSEERQHLQAVSEPMEDGIGTEPVELIASSEQGADPEVIRLLQALDQRKPWETRRSRWQAVFDALEATPFKDADWLTSVMLNDLVDAMQRDIRPLEEGEVHFLTPAAMRERMGDYWTILEDMELRFQFLHHDRVLYERLSNDKADYLLEAMERVMPRQAVSLTLQTQETAVPDIPDTVFSAAFGSDERMAHYYRKAKMLDRFSPSFSLPALLFPIPVLFRYRLYPLAILASVLSLTIASLRFVDGVNRSFPFTPTFTILYFAVALYAAFFLRQMRISALHEVCRSELPASAGQEELLRRVRRWGQPNQMAMLGGICLLLVVGALRYLSR</sequence>
<dbReference type="InterPro" id="IPR036869">
    <property type="entry name" value="J_dom_sf"/>
</dbReference>
<reference evidence="3" key="2">
    <citation type="submission" date="2023-07" db="EMBL/GenBank/DDBJ databases">
        <authorList>
            <person name="Shen H."/>
        </authorList>
    </citation>
    <scope>NUCLEOTIDE SEQUENCE</scope>
    <source>
        <strain evidence="3">TNR-22</strain>
    </source>
</reference>
<feature type="compositionally biased region" description="Polar residues" evidence="1">
    <location>
        <begin position="77"/>
        <end position="89"/>
    </location>
</feature>
<organism evidence="3 4">
    <name type="scientific">Rhizobium alvei</name>
    <dbReference type="NCBI Taxonomy" id="1132659"/>
    <lineage>
        <taxon>Bacteria</taxon>
        <taxon>Pseudomonadati</taxon>
        <taxon>Pseudomonadota</taxon>
        <taxon>Alphaproteobacteria</taxon>
        <taxon>Hyphomicrobiales</taxon>
        <taxon>Rhizobiaceae</taxon>
        <taxon>Rhizobium/Agrobacterium group</taxon>
        <taxon>Rhizobium</taxon>
    </lineage>
</organism>
<feature type="transmembrane region" description="Helical" evidence="2">
    <location>
        <begin position="325"/>
        <end position="342"/>
    </location>
</feature>
<keyword evidence="2" id="KW-0812">Transmembrane</keyword>
<evidence type="ECO:0000256" key="1">
    <source>
        <dbReference type="SAM" id="MobiDB-lite"/>
    </source>
</evidence>
<evidence type="ECO:0000313" key="4">
    <source>
        <dbReference type="Proteomes" id="UP001174932"/>
    </source>
</evidence>
<evidence type="ECO:0000256" key="2">
    <source>
        <dbReference type="SAM" id="Phobius"/>
    </source>
</evidence>
<dbReference type="SUPFAM" id="SSF46565">
    <property type="entry name" value="Chaperone J-domain"/>
    <property type="match status" value="1"/>
</dbReference>
<keyword evidence="2" id="KW-1133">Transmembrane helix</keyword>
<keyword evidence="4" id="KW-1185">Reference proteome</keyword>
<comment type="caution">
    <text evidence="3">The sequence shown here is derived from an EMBL/GenBank/DDBJ whole genome shotgun (WGS) entry which is preliminary data.</text>
</comment>
<name>A0ABT8YIK6_9HYPH</name>